<dbReference type="Pfam" id="PF01740">
    <property type="entry name" value="STAS"/>
    <property type="match status" value="1"/>
</dbReference>
<feature type="domain" description="STAS" evidence="1">
    <location>
        <begin position="21"/>
        <end position="113"/>
    </location>
</feature>
<dbReference type="AlphaFoldDB" id="A0A239K1Q4"/>
<name>A0A239K1Q4_EKHLU</name>
<evidence type="ECO:0000313" key="3">
    <source>
        <dbReference type="Proteomes" id="UP000198393"/>
    </source>
</evidence>
<reference evidence="2 3" key="1">
    <citation type="submission" date="2017-06" db="EMBL/GenBank/DDBJ databases">
        <authorList>
            <person name="Kim H.J."/>
            <person name="Triplett B.A."/>
        </authorList>
    </citation>
    <scope>NUCLEOTIDE SEQUENCE [LARGE SCALE GENOMIC DNA]</scope>
    <source>
        <strain evidence="2 3">DSM 19307</strain>
    </source>
</reference>
<gene>
    <name evidence="2" type="ORF">SAMN05421640_2348</name>
</gene>
<dbReference type="EMBL" id="FZPD01000004">
    <property type="protein sequence ID" value="SNT11623.1"/>
    <property type="molecule type" value="Genomic_DNA"/>
</dbReference>
<protein>
    <submittedName>
        <fullName evidence="2">Anti-anti-sigma factor</fullName>
    </submittedName>
</protein>
<dbReference type="PANTHER" id="PTHR33495">
    <property type="entry name" value="ANTI-SIGMA FACTOR ANTAGONIST TM_1081-RELATED-RELATED"/>
    <property type="match status" value="1"/>
</dbReference>
<evidence type="ECO:0000313" key="2">
    <source>
        <dbReference type="EMBL" id="SNT11623.1"/>
    </source>
</evidence>
<keyword evidence="3" id="KW-1185">Reference proteome</keyword>
<dbReference type="InterPro" id="IPR002645">
    <property type="entry name" value="STAS_dom"/>
</dbReference>
<dbReference type="PROSITE" id="PS50801">
    <property type="entry name" value="STAS"/>
    <property type="match status" value="1"/>
</dbReference>
<organism evidence="2 3">
    <name type="scientific">Ekhidna lutea</name>
    <dbReference type="NCBI Taxonomy" id="447679"/>
    <lineage>
        <taxon>Bacteria</taxon>
        <taxon>Pseudomonadati</taxon>
        <taxon>Bacteroidota</taxon>
        <taxon>Cytophagia</taxon>
        <taxon>Cytophagales</taxon>
        <taxon>Reichenbachiellaceae</taxon>
        <taxon>Ekhidna</taxon>
    </lineage>
</organism>
<accession>A0A239K1Q4</accession>
<evidence type="ECO:0000259" key="1">
    <source>
        <dbReference type="PROSITE" id="PS50801"/>
    </source>
</evidence>
<proteinExistence type="predicted"/>
<dbReference type="SUPFAM" id="SSF52091">
    <property type="entry name" value="SpoIIaa-like"/>
    <property type="match status" value="1"/>
</dbReference>
<dbReference type="GO" id="GO:0043856">
    <property type="term" value="F:anti-sigma factor antagonist activity"/>
    <property type="evidence" value="ECO:0007669"/>
    <property type="project" value="TreeGrafter"/>
</dbReference>
<dbReference type="Gene3D" id="3.30.750.24">
    <property type="entry name" value="STAS domain"/>
    <property type="match status" value="1"/>
</dbReference>
<dbReference type="Proteomes" id="UP000198393">
    <property type="component" value="Unassembled WGS sequence"/>
</dbReference>
<dbReference type="OrthoDB" id="9796110at2"/>
<dbReference type="InterPro" id="IPR036513">
    <property type="entry name" value="STAS_dom_sf"/>
</dbReference>
<sequence length="123" mass="13401">MEFAVDKYENYSMAKINQEKVDSTMAPELKSEFMKLAQDGVKSLIVNMETVKYVDSSGLSALLVGNRSFGESGAFVLYNVTDHVMKLISISQLDKVMTVVKSQEEAADAVLLSAIQKGQGAAE</sequence>
<dbReference type="RefSeq" id="WP_089357067.1">
    <property type="nucleotide sequence ID" value="NZ_FZPD01000004.1"/>
</dbReference>
<dbReference type="CDD" id="cd07043">
    <property type="entry name" value="STAS_anti-anti-sigma_factors"/>
    <property type="match status" value="1"/>
</dbReference>